<dbReference type="SMART" id="SM00448">
    <property type="entry name" value="REC"/>
    <property type="match status" value="1"/>
</dbReference>
<keyword evidence="1" id="KW-0597">Phosphoprotein</keyword>
<dbReference type="SUPFAM" id="SSF52172">
    <property type="entry name" value="CheY-like"/>
    <property type="match status" value="1"/>
</dbReference>
<dbReference type="GO" id="GO:0003677">
    <property type="term" value="F:DNA binding"/>
    <property type="evidence" value="ECO:0007669"/>
    <property type="project" value="UniProtKB-KW"/>
</dbReference>
<dbReference type="PROSITE" id="PS50110">
    <property type="entry name" value="RESPONSE_REGULATORY"/>
    <property type="match status" value="1"/>
</dbReference>
<dbReference type="InterPro" id="IPR046947">
    <property type="entry name" value="LytR-like"/>
</dbReference>
<reference evidence="4 5" key="1">
    <citation type="journal article" date="2018" name="Nat. Biotechnol.">
        <title>A standardized bacterial taxonomy based on genome phylogeny substantially revises the tree of life.</title>
        <authorList>
            <person name="Parks D.H."/>
            <person name="Chuvochina M."/>
            <person name="Waite D.W."/>
            <person name="Rinke C."/>
            <person name="Skarshewski A."/>
            <person name="Chaumeil P.A."/>
            <person name="Hugenholtz P."/>
        </authorList>
    </citation>
    <scope>NUCLEOTIDE SEQUENCE [LARGE SCALE GENOMIC DNA]</scope>
    <source>
        <strain evidence="4">UBA9667</strain>
    </source>
</reference>
<evidence type="ECO:0000313" key="4">
    <source>
        <dbReference type="EMBL" id="HCK25468.1"/>
    </source>
</evidence>
<keyword evidence="4" id="KW-0238">DNA-binding</keyword>
<dbReference type="SMART" id="SM00850">
    <property type="entry name" value="LytTR"/>
    <property type="match status" value="1"/>
</dbReference>
<dbReference type="RefSeq" id="WP_277639126.1">
    <property type="nucleotide sequence ID" value="NZ_JAJUIH010000004.1"/>
</dbReference>
<organism evidence="4 5">
    <name type="scientific">Bacteroides graminisolvens</name>
    <dbReference type="NCBI Taxonomy" id="477666"/>
    <lineage>
        <taxon>Bacteria</taxon>
        <taxon>Pseudomonadati</taxon>
        <taxon>Bacteroidota</taxon>
        <taxon>Bacteroidia</taxon>
        <taxon>Bacteroidales</taxon>
        <taxon>Bacteroidaceae</taxon>
        <taxon>Bacteroides</taxon>
    </lineage>
</organism>
<dbReference type="AlphaFoldDB" id="A0A3D2SIN7"/>
<dbReference type="InterPro" id="IPR007492">
    <property type="entry name" value="LytTR_DNA-bd_dom"/>
</dbReference>
<dbReference type="InterPro" id="IPR011006">
    <property type="entry name" value="CheY-like_superfamily"/>
</dbReference>
<evidence type="ECO:0000259" key="3">
    <source>
        <dbReference type="PROSITE" id="PS50930"/>
    </source>
</evidence>
<proteinExistence type="predicted"/>
<dbReference type="PANTHER" id="PTHR37299">
    <property type="entry name" value="TRANSCRIPTIONAL REGULATOR-RELATED"/>
    <property type="match status" value="1"/>
</dbReference>
<dbReference type="GO" id="GO:0000156">
    <property type="term" value="F:phosphorelay response regulator activity"/>
    <property type="evidence" value="ECO:0007669"/>
    <property type="project" value="InterPro"/>
</dbReference>
<evidence type="ECO:0000259" key="2">
    <source>
        <dbReference type="PROSITE" id="PS50110"/>
    </source>
</evidence>
<protein>
    <submittedName>
        <fullName evidence="4">DNA-binding response regulator</fullName>
    </submittedName>
</protein>
<dbReference type="Gene3D" id="3.40.50.2300">
    <property type="match status" value="1"/>
</dbReference>
<feature type="domain" description="HTH LytTR-type" evidence="3">
    <location>
        <begin position="149"/>
        <end position="256"/>
    </location>
</feature>
<dbReference type="Proteomes" id="UP000263098">
    <property type="component" value="Unassembled WGS sequence"/>
</dbReference>
<dbReference type="Pfam" id="PF00072">
    <property type="entry name" value="Response_reg"/>
    <property type="match status" value="1"/>
</dbReference>
<evidence type="ECO:0000313" key="5">
    <source>
        <dbReference type="Proteomes" id="UP000263098"/>
    </source>
</evidence>
<sequence>MNVLIIEDEIKAARKLSDLITEVDNSIHIIEVLGSVEESIKWFREHPSPDLIFSDVQLSDGLCFDIYKEATVSNPIIFCTAFDEYLIHAFETNAVSYLLKPITKEQVDKALEKYQSLKQAFQSDNRGQSKNISDIITYFSDVHKYKSSLIVNYGEKIIPLKTADIAFIHLQTHSTIITTHNKQQYFYSSSLDYLEGLLNPAIFFRANRQFIINRNAIANAEHYFNRKLIVKLLIPTPERIMISKLKASEFMLWLEQ</sequence>
<dbReference type="PROSITE" id="PS50930">
    <property type="entry name" value="HTH_LYTTR"/>
    <property type="match status" value="1"/>
</dbReference>
<feature type="modified residue" description="4-aspartylphosphate" evidence="1">
    <location>
        <position position="55"/>
    </location>
</feature>
<comment type="caution">
    <text evidence="4">The sequence shown here is derived from an EMBL/GenBank/DDBJ whole genome shotgun (WGS) entry which is preliminary data.</text>
</comment>
<dbReference type="InterPro" id="IPR001789">
    <property type="entry name" value="Sig_transdc_resp-reg_receiver"/>
</dbReference>
<dbReference type="PANTHER" id="PTHR37299:SF1">
    <property type="entry name" value="STAGE 0 SPORULATION PROTEIN A HOMOLOG"/>
    <property type="match status" value="1"/>
</dbReference>
<evidence type="ECO:0000256" key="1">
    <source>
        <dbReference type="PROSITE-ProRule" id="PRU00169"/>
    </source>
</evidence>
<dbReference type="Pfam" id="PF04397">
    <property type="entry name" value="LytTR"/>
    <property type="match status" value="1"/>
</dbReference>
<accession>A0A3D2SIN7</accession>
<dbReference type="EMBL" id="DPVG01000445">
    <property type="protein sequence ID" value="HCK25468.1"/>
    <property type="molecule type" value="Genomic_DNA"/>
</dbReference>
<name>A0A3D2SIN7_9BACE</name>
<gene>
    <name evidence="4" type="ORF">DHW31_12015</name>
</gene>
<dbReference type="Gene3D" id="2.40.50.1020">
    <property type="entry name" value="LytTr DNA-binding domain"/>
    <property type="match status" value="1"/>
</dbReference>
<feature type="domain" description="Response regulatory" evidence="2">
    <location>
        <begin position="2"/>
        <end position="115"/>
    </location>
</feature>